<dbReference type="Pfam" id="PF01872">
    <property type="entry name" value="RibD_C"/>
    <property type="match status" value="1"/>
</dbReference>
<dbReference type="Gene3D" id="3.40.430.10">
    <property type="entry name" value="Dihydrofolate Reductase, subunit A"/>
    <property type="match status" value="1"/>
</dbReference>
<evidence type="ECO:0000259" key="5">
    <source>
        <dbReference type="Pfam" id="PF01872"/>
    </source>
</evidence>
<reference evidence="7" key="1">
    <citation type="journal article" date="2019" name="Int. J. Syst. Evol. Microbiol.">
        <title>The Global Catalogue of Microorganisms (GCM) 10K type strain sequencing project: providing services to taxonomists for standard genome sequencing and annotation.</title>
        <authorList>
            <consortium name="The Broad Institute Genomics Platform"/>
            <consortium name="The Broad Institute Genome Sequencing Center for Infectious Disease"/>
            <person name="Wu L."/>
            <person name="Ma J."/>
        </authorList>
    </citation>
    <scope>NUCLEOTIDE SEQUENCE [LARGE SCALE GENOMIC DNA]</scope>
    <source>
        <strain evidence="7">NBRC 108725</strain>
    </source>
</reference>
<evidence type="ECO:0000313" key="7">
    <source>
        <dbReference type="Proteomes" id="UP001321498"/>
    </source>
</evidence>
<evidence type="ECO:0000313" key="6">
    <source>
        <dbReference type="EMBL" id="BDZ46899.1"/>
    </source>
</evidence>
<protein>
    <recommendedName>
        <fullName evidence="5">Bacterial bifunctional deaminase-reductase C-terminal domain-containing protein</fullName>
    </recommendedName>
</protein>
<comment type="pathway">
    <text evidence="1">Cofactor biosynthesis; riboflavin biosynthesis.</text>
</comment>
<organism evidence="6 7">
    <name type="scientific">Naasia aerilata</name>
    <dbReference type="NCBI Taxonomy" id="1162966"/>
    <lineage>
        <taxon>Bacteria</taxon>
        <taxon>Bacillati</taxon>
        <taxon>Actinomycetota</taxon>
        <taxon>Actinomycetes</taxon>
        <taxon>Micrococcales</taxon>
        <taxon>Microbacteriaceae</taxon>
        <taxon>Naasia</taxon>
    </lineage>
</organism>
<dbReference type="InterPro" id="IPR002734">
    <property type="entry name" value="RibDG_C"/>
</dbReference>
<name>A0ABM8GEZ8_9MICO</name>
<dbReference type="EMBL" id="AP027731">
    <property type="protein sequence ID" value="BDZ46899.1"/>
    <property type="molecule type" value="Genomic_DNA"/>
</dbReference>
<dbReference type="Proteomes" id="UP001321498">
    <property type="component" value="Chromosome"/>
</dbReference>
<accession>A0ABM8GEZ8</accession>
<dbReference type="PANTHER" id="PTHR38011">
    <property type="entry name" value="DIHYDROFOLATE REDUCTASE FAMILY PROTEIN (AFU_ORTHOLOGUE AFUA_8G06820)"/>
    <property type="match status" value="1"/>
</dbReference>
<dbReference type="RefSeq" id="WP_286276885.1">
    <property type="nucleotide sequence ID" value="NZ_AP027731.1"/>
</dbReference>
<dbReference type="InterPro" id="IPR050765">
    <property type="entry name" value="Riboflavin_Biosynth_HTPR"/>
</dbReference>
<evidence type="ECO:0000256" key="1">
    <source>
        <dbReference type="ARBA" id="ARBA00005104"/>
    </source>
</evidence>
<dbReference type="InterPro" id="IPR024072">
    <property type="entry name" value="DHFR-like_dom_sf"/>
</dbReference>
<feature type="domain" description="Bacterial bifunctional deaminase-reductase C-terminal" evidence="5">
    <location>
        <begin position="37"/>
        <end position="226"/>
    </location>
</feature>
<dbReference type="PANTHER" id="PTHR38011:SF7">
    <property type="entry name" value="2,5-DIAMINO-6-RIBOSYLAMINO-4(3H)-PYRIMIDINONE 5'-PHOSPHATE REDUCTASE"/>
    <property type="match status" value="1"/>
</dbReference>
<evidence type="ECO:0000256" key="2">
    <source>
        <dbReference type="ARBA" id="ARBA00022857"/>
    </source>
</evidence>
<proteinExistence type="predicted"/>
<keyword evidence="3" id="KW-0560">Oxidoreductase</keyword>
<sequence length="240" mass="25846">MTALTLLVPGPSEPREAEAPATRDWLAELYRPPSPTWVRLNFVASINGSVVGVDGTSESLSSPTDRRILGVLRQHADVVLVGARTVRREGYASPRHARLAVVTRSGDLTGHRLGESFLRPLIVCPESAVERVELQLRGTAVEILPLRSEVLDPAEVLAGLRERGLPGVVCEGGPTLAAAFLDAGLIDELCLTTSPQLRAPGTPLLPHLVRTPRARLAHLLADDTGYLYARWALRDRGQAG</sequence>
<feature type="region of interest" description="Disordered" evidence="4">
    <location>
        <begin position="1"/>
        <end position="20"/>
    </location>
</feature>
<keyword evidence="7" id="KW-1185">Reference proteome</keyword>
<gene>
    <name evidence="6" type="primary">ribD</name>
    <name evidence="6" type="ORF">GCM10025866_28080</name>
</gene>
<evidence type="ECO:0000256" key="3">
    <source>
        <dbReference type="ARBA" id="ARBA00023002"/>
    </source>
</evidence>
<dbReference type="SUPFAM" id="SSF53597">
    <property type="entry name" value="Dihydrofolate reductase-like"/>
    <property type="match status" value="1"/>
</dbReference>
<evidence type="ECO:0000256" key="4">
    <source>
        <dbReference type="SAM" id="MobiDB-lite"/>
    </source>
</evidence>
<keyword evidence="2" id="KW-0521">NADP</keyword>